<dbReference type="InterPro" id="IPR036259">
    <property type="entry name" value="MFS_trans_sf"/>
</dbReference>
<keyword evidence="2 5" id="KW-0812">Transmembrane</keyword>
<evidence type="ECO:0000256" key="2">
    <source>
        <dbReference type="ARBA" id="ARBA00022692"/>
    </source>
</evidence>
<proteinExistence type="predicted"/>
<feature type="transmembrane region" description="Helical" evidence="5">
    <location>
        <begin position="52"/>
        <end position="75"/>
    </location>
</feature>
<dbReference type="Proteomes" id="UP000316639">
    <property type="component" value="Unassembled WGS sequence"/>
</dbReference>
<feature type="transmembrane region" description="Helical" evidence="5">
    <location>
        <begin position="381"/>
        <end position="401"/>
    </location>
</feature>
<dbReference type="PANTHER" id="PTHR23508:SF10">
    <property type="entry name" value="CARBOXYLIC ACID TRANSPORTER PROTEIN HOMOLOG"/>
    <property type="match status" value="1"/>
</dbReference>
<feature type="transmembrane region" description="Helical" evidence="5">
    <location>
        <begin position="322"/>
        <end position="342"/>
    </location>
</feature>
<comment type="caution">
    <text evidence="7">The sequence shown here is derived from an EMBL/GenBank/DDBJ whole genome shotgun (WGS) entry which is preliminary data.</text>
</comment>
<comment type="subcellular location">
    <subcellularLocation>
        <location evidence="1">Cell membrane</location>
        <topology evidence="1">Multi-pass membrane protein</topology>
    </subcellularLocation>
</comment>
<dbReference type="EMBL" id="VOBR01000030">
    <property type="protein sequence ID" value="TWP46769.1"/>
    <property type="molecule type" value="Genomic_DNA"/>
</dbReference>
<keyword evidence="3 5" id="KW-1133">Transmembrane helix</keyword>
<organism evidence="7 8">
    <name type="scientific">Lentzea tibetensis</name>
    <dbReference type="NCBI Taxonomy" id="2591470"/>
    <lineage>
        <taxon>Bacteria</taxon>
        <taxon>Bacillati</taxon>
        <taxon>Actinomycetota</taxon>
        <taxon>Actinomycetes</taxon>
        <taxon>Pseudonocardiales</taxon>
        <taxon>Pseudonocardiaceae</taxon>
        <taxon>Lentzea</taxon>
    </lineage>
</organism>
<evidence type="ECO:0000259" key="6">
    <source>
        <dbReference type="PROSITE" id="PS50850"/>
    </source>
</evidence>
<evidence type="ECO:0000313" key="8">
    <source>
        <dbReference type="Proteomes" id="UP000316639"/>
    </source>
</evidence>
<evidence type="ECO:0000256" key="4">
    <source>
        <dbReference type="ARBA" id="ARBA00023136"/>
    </source>
</evidence>
<dbReference type="PROSITE" id="PS50850">
    <property type="entry name" value="MFS"/>
    <property type="match status" value="1"/>
</dbReference>
<dbReference type="AlphaFoldDB" id="A0A563EJ53"/>
<keyword evidence="4 5" id="KW-0472">Membrane</keyword>
<dbReference type="RefSeq" id="WP_146358504.1">
    <property type="nucleotide sequence ID" value="NZ_VOBR01000030.1"/>
</dbReference>
<feature type="transmembrane region" description="Helical" evidence="5">
    <location>
        <begin position="225"/>
        <end position="242"/>
    </location>
</feature>
<protein>
    <submittedName>
        <fullName evidence="7">MFS transporter</fullName>
    </submittedName>
</protein>
<feature type="transmembrane region" description="Helical" evidence="5">
    <location>
        <begin position="262"/>
        <end position="281"/>
    </location>
</feature>
<reference evidence="7 8" key="1">
    <citation type="submission" date="2019-07" db="EMBL/GenBank/DDBJ databases">
        <title>Lentzea xizangensis sp. nov., isolated from Qinghai-Tibetan Plateau Soils.</title>
        <authorList>
            <person name="Huang J."/>
        </authorList>
    </citation>
    <scope>NUCLEOTIDE SEQUENCE [LARGE SCALE GENOMIC DNA]</scope>
    <source>
        <strain evidence="7 8">FXJ1.1311</strain>
    </source>
</reference>
<keyword evidence="8" id="KW-1185">Reference proteome</keyword>
<feature type="transmembrane region" description="Helical" evidence="5">
    <location>
        <begin position="167"/>
        <end position="188"/>
    </location>
</feature>
<evidence type="ECO:0000256" key="1">
    <source>
        <dbReference type="ARBA" id="ARBA00004651"/>
    </source>
</evidence>
<name>A0A563EJ53_9PSEU</name>
<dbReference type="InterPro" id="IPR011701">
    <property type="entry name" value="MFS"/>
</dbReference>
<feature type="transmembrane region" description="Helical" evidence="5">
    <location>
        <begin position="354"/>
        <end position="375"/>
    </location>
</feature>
<feature type="transmembrane region" description="Helical" evidence="5">
    <location>
        <begin position="87"/>
        <end position="114"/>
    </location>
</feature>
<accession>A0A563EJ53</accession>
<dbReference type="GO" id="GO:0005886">
    <property type="term" value="C:plasma membrane"/>
    <property type="evidence" value="ECO:0007669"/>
    <property type="project" value="UniProtKB-SubCell"/>
</dbReference>
<feature type="transmembrane region" description="Helical" evidence="5">
    <location>
        <begin position="293"/>
        <end position="316"/>
    </location>
</feature>
<dbReference type="GO" id="GO:0046943">
    <property type="term" value="F:carboxylic acid transmembrane transporter activity"/>
    <property type="evidence" value="ECO:0007669"/>
    <property type="project" value="TreeGrafter"/>
</dbReference>
<dbReference type="PANTHER" id="PTHR23508">
    <property type="entry name" value="CARBOXYLIC ACID TRANSPORTER PROTEIN HOMOLOG"/>
    <property type="match status" value="1"/>
</dbReference>
<evidence type="ECO:0000256" key="5">
    <source>
        <dbReference type="SAM" id="Phobius"/>
    </source>
</evidence>
<dbReference type="Gene3D" id="1.20.1250.20">
    <property type="entry name" value="MFS general substrate transporter like domains"/>
    <property type="match status" value="1"/>
</dbReference>
<evidence type="ECO:0000313" key="7">
    <source>
        <dbReference type="EMBL" id="TWP46769.1"/>
    </source>
</evidence>
<feature type="domain" description="Major facilitator superfamily (MFS) profile" evidence="6">
    <location>
        <begin position="18"/>
        <end position="407"/>
    </location>
</feature>
<dbReference type="Pfam" id="PF07690">
    <property type="entry name" value="MFS_1"/>
    <property type="match status" value="1"/>
</dbReference>
<gene>
    <name evidence="7" type="ORF">FKR81_34865</name>
</gene>
<evidence type="ECO:0000256" key="3">
    <source>
        <dbReference type="ARBA" id="ARBA00022989"/>
    </source>
</evidence>
<dbReference type="OrthoDB" id="9776369at2"/>
<dbReference type="InterPro" id="IPR020846">
    <property type="entry name" value="MFS_dom"/>
</dbReference>
<dbReference type="SUPFAM" id="SSF103473">
    <property type="entry name" value="MFS general substrate transporter"/>
    <property type="match status" value="1"/>
</dbReference>
<sequence length="423" mass="44801">MHKLALRERLTGGAPLFPLAVLFGLNISDELDALAFQTLTPEIRDAFGLSNSQIIAMGTILALAAMLGAVPAGVIGDRANRVRVVCCAALIWGLAGAFTGLASTFTIFVVLRVIAGLARVSNEPIHSSLLGDLYPPRNLPGVFFVHRLANPGAAAAGVLIGWLGSEYGWQTTFVLISLPTFVIALVGLRLKEPVRGGTMGETTRQPAVPFREACRQLFAVKTLRGLWAGALLLGVLIVPLRQLHSLFFEQRFGYGPVGRGTILALGGIGLIVGIVLGAIMAERAVSRGNVRGLGLVVGFTIAIVAGTQSAMVLMPWESTVLVVKFFNAVMIGAYQPAFYTLVTYVSPPRVRAQAYAWAYGLVGAGGVLSLAITTFTAPHGAATSLLALAWVAGLSGTLILLTTRYIDNDHVVPNLRQEEIPLR</sequence>